<comment type="cofactor">
    <cofactor evidence="10">
        <name>Mn(2+)</name>
        <dbReference type="ChEBI" id="CHEBI:29035"/>
    </cofactor>
    <text evidence="10">Binds 2 Mn(2+) ions per subunit in a binuclear metal center.</text>
</comment>
<comment type="similarity">
    <text evidence="10">Belongs to the LpxH family.</text>
</comment>
<dbReference type="EMBL" id="AP014936">
    <property type="protein sequence ID" value="BAU47308.1"/>
    <property type="molecule type" value="Genomic_DNA"/>
</dbReference>
<dbReference type="GO" id="GO:0030145">
    <property type="term" value="F:manganese ion binding"/>
    <property type="evidence" value="ECO:0007669"/>
    <property type="project" value="UniProtKB-UniRule"/>
</dbReference>
<organism evidence="12 13">
    <name type="scientific">Sulfurifustis variabilis</name>
    <dbReference type="NCBI Taxonomy" id="1675686"/>
    <lineage>
        <taxon>Bacteria</taxon>
        <taxon>Pseudomonadati</taxon>
        <taxon>Pseudomonadota</taxon>
        <taxon>Gammaproteobacteria</taxon>
        <taxon>Acidiferrobacterales</taxon>
        <taxon>Acidiferrobacteraceae</taxon>
        <taxon>Sulfurifustis</taxon>
    </lineage>
</organism>
<reference evidence="12 13" key="1">
    <citation type="submission" date="2015-08" db="EMBL/GenBank/DDBJ databases">
        <title>Complete genome sequence of Sulfurifustis variabilis.</title>
        <authorList>
            <person name="Miura A."/>
            <person name="Kojima H."/>
            <person name="Fukui M."/>
        </authorList>
    </citation>
    <scope>NUCLEOTIDE SEQUENCE [LARGE SCALE GENOMIC DNA]</scope>
    <source>
        <strain evidence="13">skN76</strain>
    </source>
</reference>
<accession>A0A1B4V1D5</accession>
<sequence>MATLFISDLHLTAARPEITALFLDFLAREARGADALYILGDLFEYWIGDEAVDAPEYRPMIAGLRGLTDAGVPLYVMHGNRDFLMGPAFERATGCRLLPDPARIDLYGTAVLLTHGDALCTRDEEYMTFRAVVRDPEWQRGFLTKSVAEREAIARNYRELSRQSTAAKRPEIMDVTPAAVTELLRARGVRDLIHGHTHRPAEHVFELDGAPARRVVLGDWYDQGSVLRCTPDGWSLATLTRVEARQRRMGRT</sequence>
<dbReference type="InterPro" id="IPR029052">
    <property type="entry name" value="Metallo-depent_PP-like"/>
</dbReference>
<dbReference type="InterPro" id="IPR010138">
    <property type="entry name" value="UDP-diacylglucosamine_Hdrlase"/>
</dbReference>
<dbReference type="GO" id="GO:0009245">
    <property type="term" value="P:lipid A biosynthetic process"/>
    <property type="evidence" value="ECO:0007669"/>
    <property type="project" value="UniProtKB-UniRule"/>
</dbReference>
<evidence type="ECO:0000256" key="2">
    <source>
        <dbReference type="ARBA" id="ARBA00022516"/>
    </source>
</evidence>
<evidence type="ECO:0000256" key="4">
    <source>
        <dbReference type="ARBA" id="ARBA00022556"/>
    </source>
</evidence>
<dbReference type="HAMAP" id="MF_00575">
    <property type="entry name" value="LpxH"/>
    <property type="match status" value="1"/>
</dbReference>
<evidence type="ECO:0000256" key="7">
    <source>
        <dbReference type="ARBA" id="ARBA00023098"/>
    </source>
</evidence>
<protein>
    <recommendedName>
        <fullName evidence="10">UDP-2,3-diacylglucosamine hydrolase</fullName>
        <ecNumber evidence="10">3.6.1.54</ecNumber>
    </recommendedName>
    <alternativeName>
        <fullName evidence="10">UDP-2,3-diacylglucosamine diphosphatase</fullName>
    </alternativeName>
</protein>
<keyword evidence="6 10" id="KW-0378">Hydrolase</keyword>
<dbReference type="InterPro" id="IPR043461">
    <property type="entry name" value="LpxH-like"/>
</dbReference>
<feature type="binding site" evidence="10">
    <location>
        <position position="196"/>
    </location>
    <ligand>
        <name>substrate</name>
    </ligand>
</feature>
<dbReference type="GO" id="GO:0005737">
    <property type="term" value="C:cytoplasm"/>
    <property type="evidence" value="ECO:0007669"/>
    <property type="project" value="InterPro"/>
</dbReference>
<dbReference type="GO" id="GO:0008758">
    <property type="term" value="F:UDP-2,3-diacylglucosamine hydrolase activity"/>
    <property type="evidence" value="ECO:0007669"/>
    <property type="project" value="UniProtKB-UniRule"/>
</dbReference>
<evidence type="ECO:0000256" key="8">
    <source>
        <dbReference type="ARBA" id="ARBA00023136"/>
    </source>
</evidence>
<feature type="binding site" evidence="10">
    <location>
        <begin position="80"/>
        <end position="81"/>
    </location>
    <ligand>
        <name>substrate</name>
    </ligand>
</feature>
<feature type="binding site" evidence="10">
    <location>
        <position position="41"/>
    </location>
    <ligand>
        <name>Mn(2+)</name>
        <dbReference type="ChEBI" id="CHEBI:29035"/>
        <label>2</label>
    </ligand>
</feature>
<gene>
    <name evidence="10" type="primary">lpxH</name>
    <name evidence="12" type="ORF">SVA_0729</name>
</gene>
<feature type="binding site" evidence="10">
    <location>
        <position position="8"/>
    </location>
    <ligand>
        <name>Mn(2+)</name>
        <dbReference type="ChEBI" id="CHEBI:29035"/>
        <label>1</label>
    </ligand>
</feature>
<evidence type="ECO:0000313" key="12">
    <source>
        <dbReference type="EMBL" id="BAU47308.1"/>
    </source>
</evidence>
<feature type="domain" description="Calcineurin-like phosphoesterase" evidence="11">
    <location>
        <begin position="2"/>
        <end position="200"/>
    </location>
</feature>
<feature type="binding site" evidence="10">
    <location>
        <position position="198"/>
    </location>
    <ligand>
        <name>Mn(2+)</name>
        <dbReference type="ChEBI" id="CHEBI:29035"/>
        <label>1</label>
    </ligand>
</feature>
<evidence type="ECO:0000313" key="13">
    <source>
        <dbReference type="Proteomes" id="UP000218899"/>
    </source>
</evidence>
<dbReference type="PANTHER" id="PTHR34990">
    <property type="entry name" value="UDP-2,3-DIACYLGLUCOSAMINE HYDROLASE-RELATED"/>
    <property type="match status" value="1"/>
</dbReference>
<evidence type="ECO:0000256" key="6">
    <source>
        <dbReference type="ARBA" id="ARBA00022801"/>
    </source>
</evidence>
<dbReference type="KEGG" id="sva:SVA_0729"/>
<dbReference type="PANTHER" id="PTHR34990:SF1">
    <property type="entry name" value="UDP-2,3-DIACYLGLUCOSAMINE HYDROLASE"/>
    <property type="match status" value="1"/>
</dbReference>
<keyword evidence="2 10" id="KW-0444">Lipid biosynthesis</keyword>
<keyword evidence="7 10" id="KW-0443">Lipid metabolism</keyword>
<feature type="binding site" evidence="10">
    <location>
        <position position="115"/>
    </location>
    <ligand>
        <name>Mn(2+)</name>
        <dbReference type="ChEBI" id="CHEBI:29035"/>
        <label>2</label>
    </ligand>
</feature>
<keyword evidence="1 10" id="KW-1003">Cell membrane</keyword>
<comment type="function">
    <text evidence="10">Hydrolyzes the pyrophosphate bond of UDP-2,3-diacylglucosamine to yield 2,3-diacylglucosamine 1-phosphate (lipid X) and UMP by catalyzing the attack of water at the alpha-P atom. Involved in the biosynthesis of lipid A, a phosphorylated glycolipid that anchors the lipopolysaccharide to the outer membrane of the cell.</text>
</comment>
<keyword evidence="5 10" id="KW-0479">Metal-binding</keyword>
<evidence type="ECO:0000256" key="5">
    <source>
        <dbReference type="ARBA" id="ARBA00022723"/>
    </source>
</evidence>
<dbReference type="EC" id="3.6.1.54" evidence="10"/>
<evidence type="ECO:0000256" key="10">
    <source>
        <dbReference type="HAMAP-Rule" id="MF_00575"/>
    </source>
</evidence>
<feature type="binding site" evidence="10">
    <location>
        <position position="168"/>
    </location>
    <ligand>
        <name>substrate</name>
    </ligand>
</feature>
<evidence type="ECO:0000259" key="11">
    <source>
        <dbReference type="Pfam" id="PF00149"/>
    </source>
</evidence>
<keyword evidence="4 10" id="KW-0441">Lipid A biosynthesis</keyword>
<feature type="binding site" evidence="10">
    <location>
        <position position="161"/>
    </location>
    <ligand>
        <name>substrate</name>
    </ligand>
</feature>
<dbReference type="OrthoDB" id="9783283at2"/>
<dbReference type="CDD" id="cd07398">
    <property type="entry name" value="MPP_YbbF-LpxH"/>
    <property type="match status" value="1"/>
</dbReference>
<name>A0A1B4V1D5_9GAMM</name>
<feature type="binding site" evidence="10">
    <location>
        <position position="165"/>
    </location>
    <ligand>
        <name>substrate</name>
    </ligand>
</feature>
<comment type="subcellular location">
    <subcellularLocation>
        <location evidence="10">Cell inner membrane</location>
        <topology evidence="10">Peripheral membrane protein</topology>
        <orientation evidence="10">Cytoplasmic side</orientation>
    </subcellularLocation>
</comment>
<dbReference type="SUPFAM" id="SSF56300">
    <property type="entry name" value="Metallo-dependent phosphatases"/>
    <property type="match status" value="1"/>
</dbReference>
<dbReference type="UniPathway" id="UPA00359">
    <property type="reaction ID" value="UER00480"/>
</dbReference>
<keyword evidence="3 10" id="KW-0997">Cell inner membrane</keyword>
<evidence type="ECO:0000256" key="9">
    <source>
        <dbReference type="ARBA" id="ARBA00023211"/>
    </source>
</evidence>
<comment type="pathway">
    <text evidence="10">Glycolipid biosynthesis; lipid IV(A) biosynthesis; lipid IV(A) from (3R)-3-hydroxytetradecanoyl-[acyl-carrier-protein] and UDP-N-acetyl-alpha-D-glucosamine: step 4/6.</text>
</comment>
<dbReference type="InterPro" id="IPR004843">
    <property type="entry name" value="Calcineurin-like_PHP"/>
</dbReference>
<keyword evidence="8 10" id="KW-0472">Membrane</keyword>
<evidence type="ECO:0000256" key="1">
    <source>
        <dbReference type="ARBA" id="ARBA00022475"/>
    </source>
</evidence>
<keyword evidence="9 10" id="KW-0464">Manganese</keyword>
<feature type="binding site" evidence="10">
    <location>
        <position position="196"/>
    </location>
    <ligand>
        <name>Mn(2+)</name>
        <dbReference type="ChEBI" id="CHEBI:29035"/>
        <label>2</label>
    </ligand>
</feature>
<dbReference type="NCBIfam" id="NF003743">
    <property type="entry name" value="PRK05340.1"/>
    <property type="match status" value="1"/>
</dbReference>
<feature type="binding site" evidence="10">
    <location>
        <position position="41"/>
    </location>
    <ligand>
        <name>Mn(2+)</name>
        <dbReference type="ChEBI" id="CHEBI:29035"/>
        <label>1</label>
    </ligand>
</feature>
<feature type="binding site" evidence="10">
    <location>
        <position position="10"/>
    </location>
    <ligand>
        <name>Mn(2+)</name>
        <dbReference type="ChEBI" id="CHEBI:29035"/>
        <label>1</label>
    </ligand>
</feature>
<dbReference type="NCBIfam" id="TIGR01854">
    <property type="entry name" value="lipid_A_lpxH"/>
    <property type="match status" value="1"/>
</dbReference>
<proteinExistence type="inferred from homology"/>
<keyword evidence="13" id="KW-1185">Reference proteome</keyword>
<dbReference type="Proteomes" id="UP000218899">
    <property type="component" value="Chromosome"/>
</dbReference>
<dbReference type="AlphaFoldDB" id="A0A1B4V1D5"/>
<dbReference type="Pfam" id="PF00149">
    <property type="entry name" value="Metallophos"/>
    <property type="match status" value="1"/>
</dbReference>
<comment type="catalytic activity">
    <reaction evidence="10">
        <text>UDP-2-N,3-O-bis[(3R)-3-hydroxytetradecanoyl]-alpha-D-glucosamine + H2O = 2-N,3-O-bis[(3R)-3-hydroxytetradecanoyl]-alpha-D-glucosaminyl 1-phosphate + UMP + 2 H(+)</text>
        <dbReference type="Rhea" id="RHEA:25213"/>
        <dbReference type="ChEBI" id="CHEBI:15377"/>
        <dbReference type="ChEBI" id="CHEBI:15378"/>
        <dbReference type="ChEBI" id="CHEBI:57865"/>
        <dbReference type="ChEBI" id="CHEBI:57957"/>
        <dbReference type="ChEBI" id="CHEBI:78847"/>
        <dbReference type="EC" id="3.6.1.54"/>
    </reaction>
</comment>
<dbReference type="GO" id="GO:0019897">
    <property type="term" value="C:extrinsic component of plasma membrane"/>
    <property type="evidence" value="ECO:0007669"/>
    <property type="project" value="UniProtKB-UniRule"/>
</dbReference>
<feature type="binding site" evidence="10">
    <location>
        <position position="80"/>
    </location>
    <ligand>
        <name>Mn(2+)</name>
        <dbReference type="ChEBI" id="CHEBI:29035"/>
        <label>2</label>
    </ligand>
</feature>
<feature type="binding site" evidence="10">
    <location>
        <position position="123"/>
    </location>
    <ligand>
        <name>substrate</name>
    </ligand>
</feature>
<dbReference type="Gene3D" id="3.60.21.10">
    <property type="match status" value="1"/>
</dbReference>
<dbReference type="RefSeq" id="WP_096458922.1">
    <property type="nucleotide sequence ID" value="NZ_AP014936.1"/>
</dbReference>
<evidence type="ECO:0000256" key="3">
    <source>
        <dbReference type="ARBA" id="ARBA00022519"/>
    </source>
</evidence>